<reference evidence="6" key="1">
    <citation type="submission" date="2020-11" db="EMBL/GenBank/DDBJ databases">
        <title>Complete genome sequence of a novel pathogenic Methylobacterium strain isolated from rice in Vietnam.</title>
        <authorList>
            <person name="Lai K."/>
            <person name="Okazaki S."/>
            <person name="Higashi K."/>
            <person name="Mori H."/>
            <person name="Toyoda A."/>
            <person name="Kurokawa K."/>
        </authorList>
    </citation>
    <scope>NUCLEOTIDE SEQUENCE</scope>
    <source>
        <strain evidence="6">VL1</strain>
    </source>
</reference>
<evidence type="ECO:0000313" key="6">
    <source>
        <dbReference type="EMBL" id="BCM87317.1"/>
    </source>
</evidence>
<accession>A0A8H9C8J8</accession>
<dbReference type="InterPro" id="IPR002745">
    <property type="entry name" value="Ptrans_KptA/Tpt1"/>
</dbReference>
<dbReference type="GO" id="GO:0000215">
    <property type="term" value="F:tRNA 2'-phosphotransferase activity"/>
    <property type="evidence" value="ECO:0007669"/>
    <property type="project" value="TreeGrafter"/>
</dbReference>
<dbReference type="InterPro" id="IPR022928">
    <property type="entry name" value="RNA_2'-PTrans_KptA"/>
</dbReference>
<evidence type="ECO:0000256" key="4">
    <source>
        <dbReference type="ARBA" id="ARBA00025212"/>
    </source>
</evidence>
<protein>
    <recommendedName>
        <fullName evidence="5">Probable RNA 2'-phosphotransferase</fullName>
        <ecNumber evidence="5">2.7.1.-</ecNumber>
    </recommendedName>
</protein>
<dbReference type="InterPro" id="IPR042080">
    <property type="entry name" value="RNA_2'-PTrans_N"/>
</dbReference>
<dbReference type="Proteomes" id="UP000663508">
    <property type="component" value="Chromosome"/>
</dbReference>
<dbReference type="RefSeq" id="WP_207180440.1">
    <property type="nucleotide sequence ID" value="NZ_AP024145.1"/>
</dbReference>
<keyword evidence="3 5" id="KW-0520">NAD</keyword>
<organism evidence="6 7">
    <name type="scientific">Methylobacterium indicum</name>
    <dbReference type="NCBI Taxonomy" id="1775910"/>
    <lineage>
        <taxon>Bacteria</taxon>
        <taxon>Pseudomonadati</taxon>
        <taxon>Pseudomonadota</taxon>
        <taxon>Alphaproteobacteria</taxon>
        <taxon>Hyphomicrobiales</taxon>
        <taxon>Methylobacteriaceae</taxon>
        <taxon>Methylobacterium</taxon>
    </lineage>
</organism>
<dbReference type="GO" id="GO:0003950">
    <property type="term" value="F:NAD+ poly-ADP-ribosyltransferase activity"/>
    <property type="evidence" value="ECO:0007669"/>
    <property type="project" value="InterPro"/>
</dbReference>
<evidence type="ECO:0000256" key="1">
    <source>
        <dbReference type="ARBA" id="ARBA00009836"/>
    </source>
</evidence>
<dbReference type="Gene3D" id="3.20.170.30">
    <property type="match status" value="1"/>
</dbReference>
<dbReference type="InterPro" id="IPR042081">
    <property type="entry name" value="RNA_2'-PTrans_C"/>
</dbReference>
<keyword evidence="2 5" id="KW-0808">Transferase</keyword>
<dbReference type="EC" id="2.7.1.-" evidence="5"/>
<proteinExistence type="inferred from homology"/>
<dbReference type="PANTHER" id="PTHR12684:SF2">
    <property type="entry name" value="TRNA 2'-PHOSPHOTRANSFERASE 1"/>
    <property type="match status" value="1"/>
</dbReference>
<comment type="function">
    <text evidence="4 5">Removes the 2'-phosphate from RNA via an intermediate in which the phosphate is ADP-ribosylated by NAD followed by a presumed transesterification to release the RNA and generate ADP-ribose 1''-2''-cyclic phosphate (APPR&gt;P). May function as an ADP-ribosylase.</text>
</comment>
<dbReference type="AlphaFoldDB" id="A0A8H9C8J8"/>
<dbReference type="EMBL" id="AP024145">
    <property type="protein sequence ID" value="BCM87317.1"/>
    <property type="molecule type" value="Genomic_DNA"/>
</dbReference>
<evidence type="ECO:0000313" key="7">
    <source>
        <dbReference type="Proteomes" id="UP000663508"/>
    </source>
</evidence>
<evidence type="ECO:0000256" key="3">
    <source>
        <dbReference type="ARBA" id="ARBA00023027"/>
    </source>
</evidence>
<dbReference type="SUPFAM" id="SSF56399">
    <property type="entry name" value="ADP-ribosylation"/>
    <property type="match status" value="1"/>
</dbReference>
<dbReference type="GO" id="GO:0006388">
    <property type="term" value="P:tRNA splicing, via endonucleolytic cleavage and ligation"/>
    <property type="evidence" value="ECO:0007669"/>
    <property type="project" value="UniProtKB-UniRule"/>
</dbReference>
<dbReference type="HAMAP" id="MF_00299">
    <property type="entry name" value="KptA"/>
    <property type="match status" value="1"/>
</dbReference>
<name>A0A8H9C8J8_9HYPH</name>
<dbReference type="KEGG" id="mind:mvi_57780"/>
<comment type="similarity">
    <text evidence="1 5">Belongs to the KptA/TPT1 family.</text>
</comment>
<evidence type="ECO:0000256" key="5">
    <source>
        <dbReference type="HAMAP-Rule" id="MF_00299"/>
    </source>
</evidence>
<gene>
    <name evidence="5 6" type="primary">kptA</name>
    <name evidence="6" type="ORF">mvi_57780</name>
</gene>
<dbReference type="Gene3D" id="1.10.10.970">
    <property type="entry name" value="RNA 2'-phosphotransferase, Tpt1/KptA family, N-terminal domain"/>
    <property type="match status" value="1"/>
</dbReference>
<sequence length="180" mass="19469">MTRDDTALSRTLSYWLRHKPEAAGLALDLAGWTPIDAVLAAFAAVGRPVDRDGLLRVVATSDKARFEVDAARELIRARQGHSVAVASDWVRAVPPAHLWHGTVERVLPAILAEGLRPMARHHVHLSSDPETARTVGARRGRPIVLRVAAGRLAAAGHPFWVTGNGVWLAEHVPPGAIERP</sequence>
<dbReference type="Pfam" id="PF01885">
    <property type="entry name" value="PTS_2-RNA"/>
    <property type="match status" value="1"/>
</dbReference>
<evidence type="ECO:0000256" key="2">
    <source>
        <dbReference type="ARBA" id="ARBA00022679"/>
    </source>
</evidence>
<dbReference type="PANTHER" id="PTHR12684">
    <property type="entry name" value="PUTATIVE PHOSPHOTRANSFERASE"/>
    <property type="match status" value="1"/>
</dbReference>